<comment type="similarity">
    <text evidence="3 10">Belongs to the RFT1 family.</text>
</comment>
<comment type="caution">
    <text evidence="10">Lacks conserved residue(s) required for the propagation of feature annotation.</text>
</comment>
<feature type="transmembrane region" description="Helical" evidence="10">
    <location>
        <begin position="83"/>
        <end position="105"/>
    </location>
</feature>
<feature type="transmembrane region" description="Helical" evidence="10">
    <location>
        <begin position="441"/>
        <end position="463"/>
    </location>
</feature>
<feature type="transmembrane region" description="Helical" evidence="10">
    <location>
        <begin position="182"/>
        <end position="204"/>
    </location>
</feature>
<dbReference type="AlphaFoldDB" id="A0A0K3CN63"/>
<feature type="transmembrane region" description="Helical" evidence="10">
    <location>
        <begin position="378"/>
        <end position="399"/>
    </location>
</feature>
<name>A0A0K3CN63_RHOTO</name>
<dbReference type="PANTHER" id="PTHR13117">
    <property type="entry name" value="ENDOPLASMIC RETICULUM MULTISPAN TRANSMEMBRANE PROTEIN-RELATED"/>
    <property type="match status" value="1"/>
</dbReference>
<dbReference type="PANTHER" id="PTHR13117:SF5">
    <property type="entry name" value="PROTEIN RFT1 HOMOLOG"/>
    <property type="match status" value="1"/>
</dbReference>
<evidence type="ECO:0000256" key="10">
    <source>
        <dbReference type="RuleBase" id="RU365067"/>
    </source>
</evidence>
<evidence type="ECO:0000256" key="5">
    <source>
        <dbReference type="ARBA" id="ARBA00022824"/>
    </source>
</evidence>
<dbReference type="InterPro" id="IPR007594">
    <property type="entry name" value="RFT1"/>
</dbReference>
<evidence type="ECO:0000256" key="8">
    <source>
        <dbReference type="ARBA" id="ARBA00044793"/>
    </source>
</evidence>
<proteinExistence type="inferred from homology"/>
<feature type="transmembrane region" description="Helical" evidence="10">
    <location>
        <begin position="411"/>
        <end position="435"/>
    </location>
</feature>
<keyword evidence="7 10" id="KW-0472">Membrane</keyword>
<evidence type="ECO:0000256" key="2">
    <source>
        <dbReference type="ARBA" id="ARBA00004922"/>
    </source>
</evidence>
<keyword evidence="4 10" id="KW-0812">Transmembrane</keyword>
<comment type="pathway">
    <text evidence="2">Protein modification; protein glycosylation.</text>
</comment>
<evidence type="ECO:0000256" key="6">
    <source>
        <dbReference type="ARBA" id="ARBA00022989"/>
    </source>
</evidence>
<gene>
    <name evidence="11" type="primary">FGENESH: predicted gene_13.104</name>
    <name evidence="11" type="ORF">BN2166_0062740</name>
</gene>
<evidence type="ECO:0000256" key="3">
    <source>
        <dbReference type="ARBA" id="ARBA00010288"/>
    </source>
</evidence>
<feature type="transmembrane region" description="Helical" evidence="10">
    <location>
        <begin position="550"/>
        <end position="567"/>
    </location>
</feature>
<keyword evidence="10" id="KW-0813">Transport</keyword>
<protein>
    <recommendedName>
        <fullName evidence="8 10">Man(5)GlcNAc(2)-PP-dolichol translocation protein RFT1</fullName>
    </recommendedName>
</protein>
<evidence type="ECO:0000313" key="11">
    <source>
        <dbReference type="EMBL" id="CTR10413.1"/>
    </source>
</evidence>
<dbReference type="GO" id="GO:0005789">
    <property type="term" value="C:endoplasmic reticulum membrane"/>
    <property type="evidence" value="ECO:0007669"/>
    <property type="project" value="UniProtKB-SubCell"/>
</dbReference>
<keyword evidence="6 10" id="KW-1133">Transmembrane helix</keyword>
<keyword evidence="5 10" id="KW-0256">Endoplasmic reticulum</keyword>
<organism evidence="11 12">
    <name type="scientific">Rhodotorula toruloides</name>
    <name type="common">Yeast</name>
    <name type="synonym">Rhodosporidium toruloides</name>
    <dbReference type="NCBI Taxonomy" id="5286"/>
    <lineage>
        <taxon>Eukaryota</taxon>
        <taxon>Fungi</taxon>
        <taxon>Dikarya</taxon>
        <taxon>Basidiomycota</taxon>
        <taxon>Pucciniomycotina</taxon>
        <taxon>Microbotryomycetes</taxon>
        <taxon>Sporidiobolales</taxon>
        <taxon>Sporidiobolaceae</taxon>
        <taxon>Rhodotorula</taxon>
    </lineage>
</organism>
<sequence length="587" mass="63691">MAGTPSGSSALGAGASLFVLQLGSRLFSFALNQLLLRSTAPQAFGIATIQLDTLMATVLFLVREGIRGAVVRTRKADTPNAVILQRQALLLPTLFSPLAALAFFLYSRFVVPTPHPAYYKTTLALYGLSTLAELVFEPLYLRTLQDWQTITSKRVKVEGLAMLTKAIGTLVTVRLVSEDEALLGYGIGQLVYSLTIWAGLAWILRSSTSTQSPSLSLRKVDGRFFDQGITELGWVLTKQSVVKQLLTEADKLAIGRFGSTADMGGYAVALNYGSFVARLLFQPLEESSRLYFSSLASTSVHESASSPQKAAASTARPATKPARPPLPALASAASYLRLLLLLYTHLTLIFIFLAPAYTTPLLHLLLGPRWSRTSASPILRTYALSLPFLAFNGLTEAFFQSVAPAHWIQRGAAWMVVCAAGFAVSVWVTIGRWGMGAEGLVVANCVNMAMRTAFSTVFMVRYFGEALRSEEKGATGEAEGEEPGQGRQKERRRIADNLKWRAWTPSVATVVVFVAGGIVCRRSEAVWTERVMLGNGAGGRKDDLMETGKHIAVGAVAGLIGLATIFLSHQHEIRQALAARRDRRKTE</sequence>
<feature type="transmembrane region" description="Helical" evidence="10">
    <location>
        <begin position="44"/>
        <end position="62"/>
    </location>
</feature>
<dbReference type="OMA" id="WPGKLFG"/>
<dbReference type="EMBL" id="CWKI01000013">
    <property type="protein sequence ID" value="CTR10413.1"/>
    <property type="molecule type" value="Genomic_DNA"/>
</dbReference>
<keyword evidence="12" id="KW-1185">Reference proteome</keyword>
<accession>A0A0K3CN63</accession>
<dbReference type="GO" id="GO:0034203">
    <property type="term" value="P:glycolipid translocation"/>
    <property type="evidence" value="ECO:0007669"/>
    <property type="project" value="TreeGrafter"/>
</dbReference>
<evidence type="ECO:0000256" key="7">
    <source>
        <dbReference type="ARBA" id="ARBA00023136"/>
    </source>
</evidence>
<evidence type="ECO:0000256" key="4">
    <source>
        <dbReference type="ARBA" id="ARBA00022692"/>
    </source>
</evidence>
<comment type="subcellular location">
    <subcellularLocation>
        <location evidence="1 10">Endoplasmic reticulum membrane</location>
        <topology evidence="1 10">Multi-pass membrane protein</topology>
    </subcellularLocation>
</comment>
<evidence type="ECO:0000313" key="12">
    <source>
        <dbReference type="Proteomes" id="UP000199069"/>
    </source>
</evidence>
<comment type="function">
    <text evidence="9 10">Intramembrane glycolipid transporter that operates in the biosynthetic pathway of dolichol-linked oligosaccharides, the glycan precursors employed in protein asparagine (N)-glycosylation. The sequential addition of sugars to dolichol pyrophosphate produces dolichol-linked oligosaccharides containing fourteen sugars, including two GlcNAcs, nine mannoses and three glucoses. Once assembled, the oligosaccharide is transferred from the lipid to nascent proteins by oligosaccharyltransferases. The assembly of dolichol-linked oligosaccharides begins on the cytosolic side of the endoplasmic reticulum membrane and finishes in its lumen. RFT1 could mediate the translocation of the cytosolically oriented intermediate DolPP-GlcNAc2Man5, produced by ALG11, into the ER lumen where dolichol-linked oligosaccharides assembly continues. However, the intramembrane lipid transporter activity could not be confirmed in vitro.</text>
</comment>
<feature type="transmembrane region" description="Helical" evidence="10">
    <location>
        <begin position="338"/>
        <end position="358"/>
    </location>
</feature>
<reference evidence="11 12" key="1">
    <citation type="submission" date="2015-07" db="EMBL/GenBank/DDBJ databases">
        <authorList>
            <person name="Cajimat M.N.B."/>
            <person name="Milazzo M.L."/>
            <person name="Fulhorst C.F."/>
        </authorList>
    </citation>
    <scope>NUCLEOTIDE SEQUENCE [LARGE SCALE GENOMIC DNA]</scope>
    <source>
        <strain evidence="11">Single colony</strain>
    </source>
</reference>
<dbReference type="STRING" id="5286.A0A0K3CN63"/>
<dbReference type="Proteomes" id="UP000199069">
    <property type="component" value="Unassembled WGS sequence"/>
</dbReference>
<feature type="transmembrane region" description="Helical" evidence="10">
    <location>
        <begin position="500"/>
        <end position="519"/>
    </location>
</feature>
<dbReference type="GO" id="GO:0006488">
    <property type="term" value="P:dolichol-linked oligosaccharide biosynthetic process"/>
    <property type="evidence" value="ECO:0007669"/>
    <property type="project" value="InterPro"/>
</dbReference>
<evidence type="ECO:0000256" key="1">
    <source>
        <dbReference type="ARBA" id="ARBA00004477"/>
    </source>
</evidence>
<evidence type="ECO:0000256" key="9">
    <source>
        <dbReference type="ARBA" id="ARBA00045912"/>
    </source>
</evidence>
<dbReference type="Pfam" id="PF04506">
    <property type="entry name" value="Rft-1"/>
    <property type="match status" value="1"/>
</dbReference>